<reference evidence="2 3" key="1">
    <citation type="submission" date="2023-02" db="EMBL/GenBank/DDBJ databases">
        <title>LHISI_Scaffold_Assembly.</title>
        <authorList>
            <person name="Stuart O.P."/>
            <person name="Cleave R."/>
            <person name="Magrath M.J.L."/>
            <person name="Mikheyev A.S."/>
        </authorList>
    </citation>
    <scope>NUCLEOTIDE SEQUENCE [LARGE SCALE GENOMIC DNA]</scope>
    <source>
        <strain evidence="2">Daus_M_001</strain>
        <tissue evidence="2">Leg muscle</tissue>
    </source>
</reference>
<sequence length="419" mass="45733">MSDNNEPPQATLEAWSVPPFIMIASKLRRSKSVGAWPCLLGVELVMSHAWTVDAYLACRSAPGGKRGCGGQAVSPLASHQGQPGSIPGQVTGFSHALQESPNSPNISFRRCYIPTSITLICFPDLALKSSPNLFNHVTANYVQSQNHPFDVDVKRSGQGYPITPCLKISALKKCSPTHQDEPGSIPGQITPGFSQVEIVPDDAAGQRIYSGISHFPWSCISALRHSHLISPLSTVKSSIILVLIGYYALLSIHITHMHSLAFVLHPPLSSVFSADVLRCTRIFLITTNQSDKYHKNSLSSSYSSVYRRAWPRSRTFFICCIADENNYQKIFAHPLSIIRPAAKQRTGEWVCLEEKRVEVDGRPALLAGDEGTKYGGGHTPALSGGAMEEPKMAKDTSAPLVGWPPNYVDGEVKKTTKER</sequence>
<gene>
    <name evidence="2" type="ORF">PR048_012885</name>
</gene>
<evidence type="ECO:0000313" key="3">
    <source>
        <dbReference type="Proteomes" id="UP001159363"/>
    </source>
</evidence>
<organism evidence="2 3">
    <name type="scientific">Dryococelus australis</name>
    <dbReference type="NCBI Taxonomy" id="614101"/>
    <lineage>
        <taxon>Eukaryota</taxon>
        <taxon>Metazoa</taxon>
        <taxon>Ecdysozoa</taxon>
        <taxon>Arthropoda</taxon>
        <taxon>Hexapoda</taxon>
        <taxon>Insecta</taxon>
        <taxon>Pterygota</taxon>
        <taxon>Neoptera</taxon>
        <taxon>Polyneoptera</taxon>
        <taxon>Phasmatodea</taxon>
        <taxon>Verophasmatodea</taxon>
        <taxon>Anareolatae</taxon>
        <taxon>Phasmatidae</taxon>
        <taxon>Eurycanthinae</taxon>
        <taxon>Dryococelus</taxon>
    </lineage>
</organism>
<accession>A0ABQ9HS35</accession>
<feature type="region of interest" description="Disordered" evidence="1">
    <location>
        <begin position="69"/>
        <end position="96"/>
    </location>
</feature>
<protein>
    <submittedName>
        <fullName evidence="2">Uncharacterized protein</fullName>
    </submittedName>
</protein>
<evidence type="ECO:0000313" key="2">
    <source>
        <dbReference type="EMBL" id="KAJ8886673.1"/>
    </source>
</evidence>
<dbReference type="Proteomes" id="UP001159363">
    <property type="component" value="Chromosome X"/>
</dbReference>
<evidence type="ECO:0000256" key="1">
    <source>
        <dbReference type="SAM" id="MobiDB-lite"/>
    </source>
</evidence>
<name>A0ABQ9HS35_9NEOP</name>
<keyword evidence="3" id="KW-1185">Reference proteome</keyword>
<dbReference type="EMBL" id="JARBHB010000004">
    <property type="protein sequence ID" value="KAJ8886673.1"/>
    <property type="molecule type" value="Genomic_DNA"/>
</dbReference>
<proteinExistence type="predicted"/>
<feature type="compositionally biased region" description="Basic and acidic residues" evidence="1">
    <location>
        <begin position="410"/>
        <end position="419"/>
    </location>
</feature>
<comment type="caution">
    <text evidence="2">The sequence shown here is derived from an EMBL/GenBank/DDBJ whole genome shotgun (WGS) entry which is preliminary data.</text>
</comment>
<feature type="region of interest" description="Disordered" evidence="1">
    <location>
        <begin position="368"/>
        <end position="419"/>
    </location>
</feature>